<dbReference type="Proteomes" id="UP000799439">
    <property type="component" value="Unassembled WGS sequence"/>
</dbReference>
<dbReference type="InterPro" id="IPR001810">
    <property type="entry name" value="F-box_dom"/>
</dbReference>
<evidence type="ECO:0000313" key="3">
    <source>
        <dbReference type="Proteomes" id="UP000799439"/>
    </source>
</evidence>
<reference evidence="2" key="1">
    <citation type="journal article" date="2020" name="Stud. Mycol.">
        <title>101 Dothideomycetes genomes: a test case for predicting lifestyles and emergence of pathogens.</title>
        <authorList>
            <person name="Haridas S."/>
            <person name="Albert R."/>
            <person name="Binder M."/>
            <person name="Bloem J."/>
            <person name="Labutti K."/>
            <person name="Salamov A."/>
            <person name="Andreopoulos B."/>
            <person name="Baker S."/>
            <person name="Barry K."/>
            <person name="Bills G."/>
            <person name="Bluhm B."/>
            <person name="Cannon C."/>
            <person name="Castanera R."/>
            <person name="Culley D."/>
            <person name="Daum C."/>
            <person name="Ezra D."/>
            <person name="Gonzalez J."/>
            <person name="Henrissat B."/>
            <person name="Kuo A."/>
            <person name="Liang C."/>
            <person name="Lipzen A."/>
            <person name="Lutzoni F."/>
            <person name="Magnuson J."/>
            <person name="Mondo S."/>
            <person name="Nolan M."/>
            <person name="Ohm R."/>
            <person name="Pangilinan J."/>
            <person name="Park H.-J."/>
            <person name="Ramirez L."/>
            <person name="Alfaro M."/>
            <person name="Sun H."/>
            <person name="Tritt A."/>
            <person name="Yoshinaga Y."/>
            <person name="Zwiers L.-H."/>
            <person name="Turgeon B."/>
            <person name="Goodwin S."/>
            <person name="Spatafora J."/>
            <person name="Crous P."/>
            <person name="Grigoriev I."/>
        </authorList>
    </citation>
    <scope>NUCLEOTIDE SEQUENCE</scope>
    <source>
        <strain evidence="2">CBS 260.36</strain>
    </source>
</reference>
<dbReference type="AlphaFoldDB" id="A0A9P4IQ63"/>
<dbReference type="PANTHER" id="PTHR38926">
    <property type="entry name" value="F-BOX DOMAIN CONTAINING PROTEIN, EXPRESSED"/>
    <property type="match status" value="1"/>
</dbReference>
<dbReference type="InterPro" id="IPR036047">
    <property type="entry name" value="F-box-like_dom_sf"/>
</dbReference>
<gene>
    <name evidence="2" type="ORF">K461DRAFT_272237</name>
</gene>
<protein>
    <recommendedName>
        <fullName evidence="1">F-box domain-containing protein</fullName>
    </recommendedName>
</protein>
<dbReference type="PANTHER" id="PTHR38926:SF5">
    <property type="entry name" value="F-BOX AND LEUCINE-RICH REPEAT PROTEIN 6"/>
    <property type="match status" value="1"/>
</dbReference>
<evidence type="ECO:0000259" key="1">
    <source>
        <dbReference type="PROSITE" id="PS50181"/>
    </source>
</evidence>
<feature type="domain" description="F-box" evidence="1">
    <location>
        <begin position="7"/>
        <end position="54"/>
    </location>
</feature>
<dbReference type="Gene3D" id="1.20.1280.50">
    <property type="match status" value="1"/>
</dbReference>
<dbReference type="InterPro" id="IPR032675">
    <property type="entry name" value="LRR_dom_sf"/>
</dbReference>
<dbReference type="Gene3D" id="3.80.10.10">
    <property type="entry name" value="Ribonuclease Inhibitor"/>
    <property type="match status" value="1"/>
</dbReference>
<dbReference type="PROSITE" id="PS50181">
    <property type="entry name" value="FBOX"/>
    <property type="match status" value="1"/>
</dbReference>
<organism evidence="2 3">
    <name type="scientific">Myriangium duriaei CBS 260.36</name>
    <dbReference type="NCBI Taxonomy" id="1168546"/>
    <lineage>
        <taxon>Eukaryota</taxon>
        <taxon>Fungi</taxon>
        <taxon>Dikarya</taxon>
        <taxon>Ascomycota</taxon>
        <taxon>Pezizomycotina</taxon>
        <taxon>Dothideomycetes</taxon>
        <taxon>Dothideomycetidae</taxon>
        <taxon>Myriangiales</taxon>
        <taxon>Myriangiaceae</taxon>
        <taxon>Myriangium</taxon>
    </lineage>
</organism>
<dbReference type="Pfam" id="PF12937">
    <property type="entry name" value="F-box-like"/>
    <property type="match status" value="1"/>
</dbReference>
<proteinExistence type="predicted"/>
<sequence>MERSNCLQRINELPDELLQNILACLQYDPISLSQARLVNKKWDDFASDLFWRHPPSCAILKVARHKRQERANQIRSLFFHHRTADRDLRVYSGLDLNQLTDLTFHFVSKPHYLTTADLQAFIRPSLKHLSILNSDWEGTNDFKFVLARCPDLRTLIYAPRPEASGPPIDPNDLPFFLQNCTRLETLEMGRTLAEQTDPSLVYHFLSCENLRDLRMQGHVFDMPTLHQAIQDQRMLPQLKSFSIVNPARQIINVLRYMPCLTELVITTAVDDDISELFVAIAQLEDLRKLHLTFSNQSGVLSTDIMLLSRLQHLRTLRIVHQGG</sequence>
<evidence type="ECO:0000313" key="2">
    <source>
        <dbReference type="EMBL" id="KAF2148057.1"/>
    </source>
</evidence>
<name>A0A9P4IQ63_9PEZI</name>
<dbReference type="EMBL" id="ML996094">
    <property type="protein sequence ID" value="KAF2148057.1"/>
    <property type="molecule type" value="Genomic_DNA"/>
</dbReference>
<dbReference type="SUPFAM" id="SSF81383">
    <property type="entry name" value="F-box domain"/>
    <property type="match status" value="1"/>
</dbReference>
<comment type="caution">
    <text evidence="2">The sequence shown here is derived from an EMBL/GenBank/DDBJ whole genome shotgun (WGS) entry which is preliminary data.</text>
</comment>
<accession>A0A9P4IQ63</accession>
<dbReference type="SUPFAM" id="SSF52047">
    <property type="entry name" value="RNI-like"/>
    <property type="match status" value="1"/>
</dbReference>
<keyword evidence="3" id="KW-1185">Reference proteome</keyword>